<evidence type="ECO:0000313" key="2">
    <source>
        <dbReference type="Proteomes" id="UP000824120"/>
    </source>
</evidence>
<dbReference type="EMBL" id="JACXVP010000010">
    <property type="protein sequence ID" value="KAG5580240.1"/>
    <property type="molecule type" value="Genomic_DNA"/>
</dbReference>
<gene>
    <name evidence="1" type="ORF">H5410_050867</name>
</gene>
<reference evidence="1 2" key="1">
    <citation type="submission" date="2020-09" db="EMBL/GenBank/DDBJ databases">
        <title>De no assembly of potato wild relative species, Solanum commersonii.</title>
        <authorList>
            <person name="Cho K."/>
        </authorList>
    </citation>
    <scope>NUCLEOTIDE SEQUENCE [LARGE SCALE GENOMIC DNA]</scope>
    <source>
        <strain evidence="1">LZ3.2</strain>
        <tissue evidence="1">Leaf</tissue>
    </source>
</reference>
<proteinExistence type="predicted"/>
<keyword evidence="2" id="KW-1185">Reference proteome</keyword>
<name>A0A9J5WZ91_SOLCO</name>
<protein>
    <submittedName>
        <fullName evidence="1">Uncharacterized protein</fullName>
    </submittedName>
</protein>
<evidence type="ECO:0000313" key="1">
    <source>
        <dbReference type="EMBL" id="KAG5580240.1"/>
    </source>
</evidence>
<dbReference type="AlphaFoldDB" id="A0A9J5WZ91"/>
<dbReference type="Proteomes" id="UP000824120">
    <property type="component" value="Chromosome 10"/>
</dbReference>
<accession>A0A9J5WZ91</accession>
<comment type="caution">
    <text evidence="1">The sequence shown here is derived from an EMBL/GenBank/DDBJ whole genome shotgun (WGS) entry which is preliminary data.</text>
</comment>
<organism evidence="1 2">
    <name type="scientific">Solanum commersonii</name>
    <name type="common">Commerson's wild potato</name>
    <name type="synonym">Commerson's nightshade</name>
    <dbReference type="NCBI Taxonomy" id="4109"/>
    <lineage>
        <taxon>Eukaryota</taxon>
        <taxon>Viridiplantae</taxon>
        <taxon>Streptophyta</taxon>
        <taxon>Embryophyta</taxon>
        <taxon>Tracheophyta</taxon>
        <taxon>Spermatophyta</taxon>
        <taxon>Magnoliopsida</taxon>
        <taxon>eudicotyledons</taxon>
        <taxon>Gunneridae</taxon>
        <taxon>Pentapetalae</taxon>
        <taxon>asterids</taxon>
        <taxon>lamiids</taxon>
        <taxon>Solanales</taxon>
        <taxon>Solanaceae</taxon>
        <taxon>Solanoideae</taxon>
        <taxon>Solaneae</taxon>
        <taxon>Solanum</taxon>
    </lineage>
</organism>
<sequence>MAVNIIFPPHQILISRLKPKFAYHFLMAATAVGQPLTAEVGLLQEILEGNKISYANTLIAPKLKQYNIGMKPLT</sequence>